<feature type="compositionally biased region" description="Low complexity" evidence="3">
    <location>
        <begin position="270"/>
        <end position="281"/>
    </location>
</feature>
<dbReference type="GO" id="GO:0070941">
    <property type="term" value="P:eisosome assembly"/>
    <property type="evidence" value="ECO:0007669"/>
    <property type="project" value="TreeGrafter"/>
</dbReference>
<dbReference type="PANTHER" id="PTHR28298">
    <property type="entry name" value="EISOSOME PROTEIN 1"/>
    <property type="match status" value="1"/>
</dbReference>
<feature type="compositionally biased region" description="Basic and acidic residues" evidence="3">
    <location>
        <begin position="809"/>
        <end position="820"/>
    </location>
</feature>
<feature type="region of interest" description="Disordered" evidence="3">
    <location>
        <begin position="105"/>
        <end position="145"/>
    </location>
</feature>
<proteinExistence type="inferred from homology"/>
<evidence type="ECO:0000313" key="4">
    <source>
        <dbReference type="EMBL" id="KAG0660728.1"/>
    </source>
</evidence>
<dbReference type="InterPro" id="IPR024527">
    <property type="entry name" value="Eisosome1"/>
</dbReference>
<dbReference type="OrthoDB" id="4070583at2759"/>
<feature type="coiled-coil region" evidence="2">
    <location>
        <begin position="472"/>
        <end position="517"/>
    </location>
</feature>
<feature type="compositionally biased region" description="Polar residues" evidence="3">
    <location>
        <begin position="257"/>
        <end position="269"/>
    </location>
</feature>
<dbReference type="EMBL" id="PUHR01000171">
    <property type="protein sequence ID" value="KAG0660728.1"/>
    <property type="molecule type" value="Genomic_DNA"/>
</dbReference>
<comment type="caution">
    <text evidence="4">The sequence shown here is derived from an EMBL/GenBank/DDBJ whole genome shotgun (WGS) entry which is preliminary data.</text>
</comment>
<sequence>MSLVSAITDKERVSQSTNNTTKQEKNAKKSSTAVYQTKGEPLSREALYRAKMKYGYYKSPANKPSVGVKDTSKASDSAAVLAASNRQTIEAYKRLLDPNATKAAHAVAKNKTRSRAASVGSTKSTKTENVQRQTNAAASKAFSMTSNREQAMSGIATKKKFTQTKEDTGKAYSMKSASSVLKQYERDLHKPKPEVIPTSKKMNLSKVLKGAESRAETRVKQRTEPNAHFNYGIKTNAAQNNQFTLSKDMMSAIMSKTGSSLGSTASDVASTTSGKSSLKTSIKSKDDSTSSKKEKSHHDMAMNAAYAVRSFDTRTAVDDELEKQAENRHMYLKQLTSTKVLAQARANVDKEIANIEKDDYGRQLFANDAYNRTAVSIAQQNLTKKRALVNNKINMGGGLWLSSEDIQKISQNLLNPVLGEITERADSQRAADIDIANRTKALQTNVKNWNILQTEKLANDIKFQKDSDEKLAKEKNDTLVAANNKYNEMIAKMDEELAKYNAELKDTNQMFEDLKLEMSMKLDLEQEYCDTELANWNETRANDIKDSLEEQRKMLQPYLLELQRAQEESDKLIKEYDTINGRITFLNNQIDEHKVKIENYNKDLEGQKQYETRVTAQNEELDENKKSLQEEMDQSIIIKANKAKEEAQLSAKELELKQLEIDAAINERKTELNATEVSLQKEKLVLLDVMKESTELEGNEELDEEKVKALIGMTSGEYLSKHRPVKPETEDTEVAESSSAAATTTTTTASATATTPATAVTPPRATSTGVPISKTKTNSSRKSGKFGLGGLFIGSRHSHDSAVRLEKEKKLQETKVEQPKVDTTQKPVKTTNASVPSTAPIAEPVKEENNDIQPSFSGFSQGSIINNEGEEEEEEEEEDDMIGDTVASLKGSKTVAKEDDDSDDIHINGEAPGDGSYLKEVF</sequence>
<feature type="compositionally biased region" description="Basic and acidic residues" evidence="3">
    <location>
        <begin position="283"/>
        <end position="298"/>
    </location>
</feature>
<organism evidence="4 5">
    <name type="scientific">Maudiozyma exigua</name>
    <name type="common">Yeast</name>
    <name type="synonym">Kazachstania exigua</name>
    <dbReference type="NCBI Taxonomy" id="34358"/>
    <lineage>
        <taxon>Eukaryota</taxon>
        <taxon>Fungi</taxon>
        <taxon>Dikarya</taxon>
        <taxon>Ascomycota</taxon>
        <taxon>Saccharomycotina</taxon>
        <taxon>Saccharomycetes</taxon>
        <taxon>Saccharomycetales</taxon>
        <taxon>Saccharomycetaceae</taxon>
        <taxon>Maudiozyma</taxon>
    </lineage>
</organism>
<name>A0A9P6W0Z4_MAUEX</name>
<feature type="region of interest" description="Disordered" evidence="3">
    <location>
        <begin position="257"/>
        <end position="298"/>
    </location>
</feature>
<evidence type="ECO:0000256" key="1">
    <source>
        <dbReference type="ARBA" id="ARBA00008528"/>
    </source>
</evidence>
<feature type="region of interest" description="Disordered" evidence="3">
    <location>
        <begin position="809"/>
        <end position="922"/>
    </location>
</feature>
<dbReference type="PANTHER" id="PTHR28298:SF1">
    <property type="entry name" value="EISOSOME PROTEIN 1"/>
    <property type="match status" value="1"/>
</dbReference>
<dbReference type="AlphaFoldDB" id="A0A9P6W0Z4"/>
<gene>
    <name evidence="4" type="primary">EIS1</name>
    <name evidence="4" type="ORF">C6P45_001537</name>
</gene>
<keyword evidence="2" id="KW-0175">Coiled coil</keyword>
<feature type="compositionally biased region" description="Polar residues" evidence="3">
    <location>
        <begin position="821"/>
        <end position="837"/>
    </location>
</feature>
<accession>A0A9P6W0Z4</accession>
<dbReference type="Proteomes" id="UP000750334">
    <property type="component" value="Unassembled WGS sequence"/>
</dbReference>
<protein>
    <submittedName>
        <fullName evidence="4">Eisosome assembly protein</fullName>
    </submittedName>
</protein>
<dbReference type="Pfam" id="PF12757">
    <property type="entry name" value="Eisosome1"/>
    <property type="match status" value="1"/>
</dbReference>
<evidence type="ECO:0000313" key="5">
    <source>
        <dbReference type="Proteomes" id="UP000750334"/>
    </source>
</evidence>
<keyword evidence="5" id="KW-1185">Reference proteome</keyword>
<feature type="region of interest" description="Disordered" evidence="3">
    <location>
        <begin position="1"/>
        <end position="38"/>
    </location>
</feature>
<feature type="compositionally biased region" description="Low complexity" evidence="3">
    <location>
        <begin position="735"/>
        <end position="768"/>
    </location>
</feature>
<evidence type="ECO:0000256" key="2">
    <source>
        <dbReference type="SAM" id="Coils"/>
    </source>
</evidence>
<evidence type="ECO:0000256" key="3">
    <source>
        <dbReference type="SAM" id="MobiDB-lite"/>
    </source>
</evidence>
<feature type="region of interest" description="Disordered" evidence="3">
    <location>
        <begin position="719"/>
        <end position="794"/>
    </location>
</feature>
<comment type="similarity">
    <text evidence="1">Belongs to the EIS1 family.</text>
</comment>
<feature type="compositionally biased region" description="Acidic residues" evidence="3">
    <location>
        <begin position="868"/>
        <end position="882"/>
    </location>
</feature>
<feature type="compositionally biased region" description="Polar residues" evidence="3">
    <location>
        <begin position="851"/>
        <end position="866"/>
    </location>
</feature>
<feature type="compositionally biased region" description="Polar residues" evidence="3">
    <location>
        <begin position="119"/>
        <end position="145"/>
    </location>
</feature>
<feature type="coiled-coil region" evidence="2">
    <location>
        <begin position="548"/>
        <end position="669"/>
    </location>
</feature>
<reference evidence="4 5" key="1">
    <citation type="submission" date="2020-11" db="EMBL/GenBank/DDBJ databases">
        <title>Kefir isolates.</title>
        <authorList>
            <person name="Marcisauskas S."/>
            <person name="Kim Y."/>
            <person name="Blasche S."/>
        </authorList>
    </citation>
    <scope>NUCLEOTIDE SEQUENCE [LARGE SCALE GENOMIC DNA]</scope>
    <source>
        <strain evidence="4 5">OG2</strain>
    </source>
</reference>